<accession>A0AAV8YRP4</accession>
<keyword evidence="3" id="KW-1185">Reference proteome</keyword>
<dbReference type="SUPFAM" id="SSF54001">
    <property type="entry name" value="Cysteine proteinases"/>
    <property type="match status" value="1"/>
</dbReference>
<organism evidence="2 3">
    <name type="scientific">Aromia moschata</name>
    <dbReference type="NCBI Taxonomy" id="1265417"/>
    <lineage>
        <taxon>Eukaryota</taxon>
        <taxon>Metazoa</taxon>
        <taxon>Ecdysozoa</taxon>
        <taxon>Arthropoda</taxon>
        <taxon>Hexapoda</taxon>
        <taxon>Insecta</taxon>
        <taxon>Pterygota</taxon>
        <taxon>Neoptera</taxon>
        <taxon>Endopterygota</taxon>
        <taxon>Coleoptera</taxon>
        <taxon>Polyphaga</taxon>
        <taxon>Cucujiformia</taxon>
        <taxon>Chrysomeloidea</taxon>
        <taxon>Cerambycidae</taxon>
        <taxon>Cerambycinae</taxon>
        <taxon>Callichromatini</taxon>
        <taxon>Aromia</taxon>
    </lineage>
</organism>
<name>A0AAV8YRP4_9CUCU</name>
<feature type="region of interest" description="Disordered" evidence="1">
    <location>
        <begin position="625"/>
        <end position="663"/>
    </location>
</feature>
<gene>
    <name evidence="2" type="ORF">NQ318_005738</name>
</gene>
<protein>
    <submittedName>
        <fullName evidence="2">Uncharacterized protein</fullName>
    </submittedName>
</protein>
<evidence type="ECO:0000313" key="2">
    <source>
        <dbReference type="EMBL" id="KAJ8954144.1"/>
    </source>
</evidence>
<evidence type="ECO:0000256" key="1">
    <source>
        <dbReference type="SAM" id="MobiDB-lite"/>
    </source>
</evidence>
<dbReference type="Proteomes" id="UP001162162">
    <property type="component" value="Unassembled WGS sequence"/>
</dbReference>
<sequence>MISNIYSDNKPVDVMAERLQDFIKEQNADTASIKVKLEEISPDVTEELSLTKRPSWLQADTIDKQDVCKFEIPHKPYVDKVSFYIEVVPKRAAIIRAKTCQTDPNFSKYKGRQGMGNAISALTMLRLNKSKVWVPHTLNTILKYGDLYYRDAMISIPRTQSLKLSNFQRKTEMEGQKFAPVVEDYVVVGQLQSKDYDVLDLFPALESYLVDHECCVIIGPITLAVWIEDGKFYMFDPNERDKNGKAIPHQTVVAGNVVPLDNPPGVACCMWFASLKDLADLYLSNVEKHMKMDPFYISKVSINDWVDIPDPWFNFKGLLPGKWILRGTRSQASKIFSEDSRNFQSPANSLIALALQILLSEKEWNTESIDEILTLGDTFYNESVENLRTKGKFINKMLMLSEVNTTFVMHDLEANFEVDECVINGIINSKPDNDIINLQKGFEYFFEDNDTGIVTSHNISVAIWKKDGVYYCFDGHIRDDKGLISGYGTACCVRTLDIEELAKSLEINLRPGKEDFYNISRVKIRFLETGGDVVRPPLNNYKKITDDRAILRSLYSEISTKYDLNCKKQTVPMCLVALAFNKLKPARDWTKTDLDEIMNKGDNLYVQTMDKIGREEEEQVAAYAAGAASPQVEGKEAPSAPAPSPPTDEGVSELMESPKAKDEDEVVVDPDGIVNTSNVLTEFNIGLNKMKIEFQDAAEGNIKSDLRVALQSFFEQEQTEDYFNQEAILESKPLSIALWRDDKTFYVFDSKPRDKTGVFIGKEDWSDDESLPPPPEEPAPPEEEEEEEIVDEEPENIVDDLAGGDFFQQEPETKEVEEAEEEGAGPTEITYYRVPKKSSSYWREQEKNGRAFTMWFTRLSELIDYVFDNIAPKLRKKNTFALKSVRIRNIADLKDMLRPEDARNDVYAGDWYFFTEIDRGRWIMRGTKNLMHPMFPEDNRGKQQIPASLVALGIVSTFSLLCFNEFSVDTILTYGDKLLSFVKRIRKRQLRENMEQKLNDDEIDWLVRHEEFGVGDITKKICISRFLIEVDVQPEVVTGDINAQNFEEIFDVKRGIERFFEDGRYGLLQCKNLTVAIWRGERIYYMFDGMNRGPNGVVSPNGTACITRYLQIESLSQVFLANLPKFGKNTFCIHKVEMKRDLCPREREPKEMVVKIPKQVETGGFHNVIPGKCIVRGTISQEDPKFEKEPNVLSAPVAVIALTMSLVHKADTWSRPIVDEIIEIGAELYEESKVAAGFDFNPWEQKMDVSMVKNDYMVGVLKANCELRTMDQKGIIDIKDPEILNLRQGIEKFFEENTHGIIVTDPLTLAIWEEEQEGAEALIYMFDPYPRGPTGMPLNTGTACVMTFVNARVAADHIIGCMLDPVQKLGEFTIVPVEIVVGNAKTTRKVTKCPTRSTINVLPRCSKLVADEQKRILRKIAENERRRKEAKRMQLLGRNGYYLMKSGGAIVRGYRSQNSDHYNGHSRNNQDIPNCIVALVMHSLFSVDNWAAKHVDQILDTGDQLYIDSYIAYAPRDKKLGPENIMRKFYLKVLEIHVTIYKPIVSDVFNVGTLSRILEVYFQQEAFCMLSFENQWVSIVFKSGYFYMFDPHERDIEGSPVKKGENGTAVVLRYDNLTSLSVKAVQNLYESCEEEREEQQEGEDEVKKFTLWLISVQMRQ</sequence>
<comment type="caution">
    <text evidence="2">The sequence shown here is derived from an EMBL/GenBank/DDBJ whole genome shotgun (WGS) entry which is preliminary data.</text>
</comment>
<dbReference type="PANTHER" id="PTHR40552">
    <property type="entry name" value="AT05186P-RELATED"/>
    <property type="match status" value="1"/>
</dbReference>
<dbReference type="Gene3D" id="3.90.70.120">
    <property type="match status" value="6"/>
</dbReference>
<dbReference type="InterPro" id="IPR038765">
    <property type="entry name" value="Papain-like_cys_pep_sf"/>
</dbReference>
<evidence type="ECO:0000313" key="3">
    <source>
        <dbReference type="Proteomes" id="UP001162162"/>
    </source>
</evidence>
<reference evidence="2" key="1">
    <citation type="journal article" date="2023" name="Insect Mol. Biol.">
        <title>Genome sequencing provides insights into the evolution of gene families encoding plant cell wall-degrading enzymes in longhorned beetles.</title>
        <authorList>
            <person name="Shin N.R."/>
            <person name="Okamura Y."/>
            <person name="Kirsch R."/>
            <person name="Pauchet Y."/>
        </authorList>
    </citation>
    <scope>NUCLEOTIDE SEQUENCE</scope>
    <source>
        <strain evidence="2">AMC_N1</strain>
    </source>
</reference>
<dbReference type="EMBL" id="JAPWTK010000050">
    <property type="protein sequence ID" value="KAJ8954144.1"/>
    <property type="molecule type" value="Genomic_DNA"/>
</dbReference>
<feature type="region of interest" description="Disordered" evidence="1">
    <location>
        <begin position="763"/>
        <end position="792"/>
    </location>
</feature>
<dbReference type="PANTHER" id="PTHR40552:SF6">
    <property type="entry name" value="FI09606P-RELATED"/>
    <property type="match status" value="1"/>
</dbReference>
<feature type="compositionally biased region" description="Acidic residues" evidence="1">
    <location>
        <begin position="779"/>
        <end position="792"/>
    </location>
</feature>
<proteinExistence type="predicted"/>